<evidence type="ECO:0000256" key="4">
    <source>
        <dbReference type="ARBA" id="ARBA00022777"/>
    </source>
</evidence>
<dbReference type="InterPro" id="IPR037051">
    <property type="entry name" value="4-carb_acid_sugar_kinase_N_sf"/>
</dbReference>
<keyword evidence="5" id="KW-0067">ATP-binding</keyword>
<evidence type="ECO:0000313" key="9">
    <source>
        <dbReference type="EMBL" id="MFC4354257.1"/>
    </source>
</evidence>
<evidence type="ECO:0000256" key="2">
    <source>
        <dbReference type="ARBA" id="ARBA00022679"/>
    </source>
</evidence>
<gene>
    <name evidence="9" type="ORF">ACFO0S_04115</name>
</gene>
<comment type="caution">
    <text evidence="9">The sequence shown here is derived from an EMBL/GenBank/DDBJ whole genome shotgun (WGS) entry which is preliminary data.</text>
</comment>
<dbReference type="InterPro" id="IPR031475">
    <property type="entry name" value="NBD_C"/>
</dbReference>
<protein>
    <submittedName>
        <fullName evidence="9">Four-carbon acid sugar kinase family protein</fullName>
        <ecNumber evidence="9">2.7.1.-</ecNumber>
    </submittedName>
</protein>
<evidence type="ECO:0000256" key="1">
    <source>
        <dbReference type="ARBA" id="ARBA00005715"/>
    </source>
</evidence>
<keyword evidence="2 9" id="KW-0808">Transferase</keyword>
<dbReference type="EC" id="2.7.1.-" evidence="9"/>
<reference evidence="10" key="1">
    <citation type="journal article" date="2019" name="Int. J. Syst. Evol. Microbiol.">
        <title>The Global Catalogue of Microorganisms (GCM) 10K type strain sequencing project: providing services to taxonomists for standard genome sequencing and annotation.</title>
        <authorList>
            <consortium name="The Broad Institute Genomics Platform"/>
            <consortium name="The Broad Institute Genome Sequencing Center for Infectious Disease"/>
            <person name="Wu L."/>
            <person name="Ma J."/>
        </authorList>
    </citation>
    <scope>NUCLEOTIDE SEQUENCE [LARGE SCALE GENOMIC DNA]</scope>
    <source>
        <strain evidence="10">CCUG 50353</strain>
    </source>
</reference>
<dbReference type="RefSeq" id="WP_378140499.1">
    <property type="nucleotide sequence ID" value="NZ_JBHSEF010000010.1"/>
</dbReference>
<name>A0ABV8USI5_9BACL</name>
<dbReference type="InterPro" id="IPR010737">
    <property type="entry name" value="4-carb_acid_sugar_kinase_N"/>
</dbReference>
<evidence type="ECO:0000313" key="10">
    <source>
        <dbReference type="Proteomes" id="UP001595733"/>
    </source>
</evidence>
<evidence type="ECO:0000256" key="3">
    <source>
        <dbReference type="ARBA" id="ARBA00022741"/>
    </source>
</evidence>
<keyword evidence="10" id="KW-1185">Reference proteome</keyword>
<evidence type="ECO:0000259" key="8">
    <source>
        <dbReference type="Pfam" id="PF17042"/>
    </source>
</evidence>
<keyword evidence="4 9" id="KW-0418">Kinase</keyword>
<keyword evidence="3" id="KW-0547">Nucleotide-binding</keyword>
<feature type="domain" description="Four-carbon acid sugar kinase N-terminal" evidence="7">
    <location>
        <begin position="5"/>
        <end position="241"/>
    </location>
</feature>
<dbReference type="Gene3D" id="3.40.980.20">
    <property type="entry name" value="Four-carbon acid sugar kinase, nucleotide binding domain"/>
    <property type="match status" value="1"/>
</dbReference>
<keyword evidence="6" id="KW-0119">Carbohydrate metabolism</keyword>
<accession>A0ABV8USI5</accession>
<dbReference type="Pfam" id="PF07005">
    <property type="entry name" value="SBD_N"/>
    <property type="match status" value="1"/>
</dbReference>
<comment type="similarity">
    <text evidence="1">Belongs to the four-carbon acid sugar kinase family.</text>
</comment>
<dbReference type="Pfam" id="PF17042">
    <property type="entry name" value="NBD_C"/>
    <property type="match status" value="1"/>
</dbReference>
<evidence type="ECO:0000256" key="5">
    <source>
        <dbReference type="ARBA" id="ARBA00022840"/>
    </source>
</evidence>
<dbReference type="Proteomes" id="UP001595733">
    <property type="component" value="Unassembled WGS sequence"/>
</dbReference>
<dbReference type="InterPro" id="IPR042213">
    <property type="entry name" value="NBD_C_sf"/>
</dbReference>
<sequence length="446" mass="48631">MTLLLGFYGDDFTGSTDAMEALYLKGYKSVLFLEAPPTHILESMPTLQCIGVAGTSRAKDPDGMEQELRPVLTRLQELTPKIVHYKVCSTFDSSPDVGSIGKAIEVANTIYTEQSHVPVMAGAPALGRYTLFGNHFAKSGDEVYRLDRHPIMSKHPSTPMQEADLGKHLAHQLSADIRYFTLVDNQPSEALVDCYKKATAGDVVIHDCVDAEMLRRSARIIWETQDAPLFVVGSSGVEYGLADYWESETDISPEKKTVYPLYAQDNVLVISGSASMITKNQIDFAVSRGYTAVRIPNEILQGKDPHDFLEYIQNLAEADKRLILFTALGPDDENIRHVKAYYAENGATPAEAAEVIGTILGKLTKTIYSTNGYARLVIAGGDTSGFITKTLGIDSLEVIQSISPGAPLCIGKSFSHGETIEVALKGGQFGSEAYFLDVQNAASERE</sequence>
<proteinExistence type="inferred from homology"/>
<evidence type="ECO:0000259" key="7">
    <source>
        <dbReference type="Pfam" id="PF07005"/>
    </source>
</evidence>
<organism evidence="9 10">
    <name type="scientific">Chryseomicrobium palamuruense</name>
    <dbReference type="NCBI Taxonomy" id="682973"/>
    <lineage>
        <taxon>Bacteria</taxon>
        <taxon>Bacillati</taxon>
        <taxon>Bacillota</taxon>
        <taxon>Bacilli</taxon>
        <taxon>Bacillales</taxon>
        <taxon>Caryophanaceae</taxon>
        <taxon>Chryseomicrobium</taxon>
    </lineage>
</organism>
<dbReference type="GO" id="GO:0016301">
    <property type="term" value="F:kinase activity"/>
    <property type="evidence" value="ECO:0007669"/>
    <property type="project" value="UniProtKB-KW"/>
</dbReference>
<dbReference type="EMBL" id="JBHSEF010000010">
    <property type="protein sequence ID" value="MFC4354257.1"/>
    <property type="molecule type" value="Genomic_DNA"/>
</dbReference>
<feature type="domain" description="Four-carbon acid sugar kinase nucleotide binding" evidence="8">
    <location>
        <begin position="268"/>
        <end position="435"/>
    </location>
</feature>
<evidence type="ECO:0000256" key="6">
    <source>
        <dbReference type="ARBA" id="ARBA00023277"/>
    </source>
</evidence>
<dbReference type="Gene3D" id="3.40.50.10840">
    <property type="entry name" value="Putative sugar-binding, N-terminal domain"/>
    <property type="match status" value="1"/>
</dbReference>
<dbReference type="SUPFAM" id="SSF142764">
    <property type="entry name" value="YgbK-like"/>
    <property type="match status" value="1"/>
</dbReference>